<gene>
    <name evidence="1" type="ORF">B296_00021835</name>
</gene>
<dbReference type="GO" id="GO:0052325">
    <property type="term" value="P:cell wall pectin biosynthetic process"/>
    <property type="evidence" value="ECO:0007669"/>
    <property type="project" value="TreeGrafter"/>
</dbReference>
<protein>
    <submittedName>
        <fullName evidence="1">Uncharacterized protein</fullName>
    </submittedName>
</protein>
<evidence type="ECO:0000313" key="1">
    <source>
        <dbReference type="EMBL" id="RRT51827.1"/>
    </source>
</evidence>
<proteinExistence type="predicted"/>
<sequence>MNWQSMPQQLKLEPYVVHATFQFVDANAKRHRLREALLFYDQPAYYDTPGPLEVSYHSNLVMPRLWCRFERMWFAHPGILEGTLTRQPFVCPMDHLFEV</sequence>
<dbReference type="EMBL" id="AMZH03012010">
    <property type="protein sequence ID" value="RRT51827.1"/>
    <property type="molecule type" value="Genomic_DNA"/>
</dbReference>
<dbReference type="GO" id="GO:0005794">
    <property type="term" value="C:Golgi apparatus"/>
    <property type="evidence" value="ECO:0007669"/>
    <property type="project" value="TreeGrafter"/>
</dbReference>
<evidence type="ECO:0000313" key="2">
    <source>
        <dbReference type="Proteomes" id="UP000287651"/>
    </source>
</evidence>
<name>A0A426YJJ2_ENSVE</name>
<dbReference type="AlphaFoldDB" id="A0A426YJJ2"/>
<dbReference type="InterPro" id="IPR053250">
    <property type="entry name" value="Glycosyltransferase_77"/>
</dbReference>
<dbReference type="PANTHER" id="PTHR46936:SF1">
    <property type="entry name" value="ARABINOSYLTRANSFERASE XEG113"/>
    <property type="match status" value="1"/>
</dbReference>
<reference evidence="1 2" key="1">
    <citation type="journal article" date="2014" name="Agronomy (Basel)">
        <title>A Draft Genome Sequence for Ensete ventricosum, the Drought-Tolerant Tree Against Hunger.</title>
        <authorList>
            <person name="Harrison J."/>
            <person name="Moore K.A."/>
            <person name="Paszkiewicz K."/>
            <person name="Jones T."/>
            <person name="Grant M."/>
            <person name="Ambacheew D."/>
            <person name="Muzemil S."/>
            <person name="Studholme D.J."/>
        </authorList>
    </citation>
    <scope>NUCLEOTIDE SEQUENCE [LARGE SCALE GENOMIC DNA]</scope>
</reference>
<dbReference type="Proteomes" id="UP000287651">
    <property type="component" value="Unassembled WGS sequence"/>
</dbReference>
<dbReference type="PANTHER" id="PTHR46936">
    <property type="entry name" value="ARABINOSYLTRANSFERASE XEG113"/>
    <property type="match status" value="1"/>
</dbReference>
<accession>A0A426YJJ2</accession>
<organism evidence="1 2">
    <name type="scientific">Ensete ventricosum</name>
    <name type="common">Abyssinian banana</name>
    <name type="synonym">Musa ensete</name>
    <dbReference type="NCBI Taxonomy" id="4639"/>
    <lineage>
        <taxon>Eukaryota</taxon>
        <taxon>Viridiplantae</taxon>
        <taxon>Streptophyta</taxon>
        <taxon>Embryophyta</taxon>
        <taxon>Tracheophyta</taxon>
        <taxon>Spermatophyta</taxon>
        <taxon>Magnoliopsida</taxon>
        <taxon>Liliopsida</taxon>
        <taxon>Zingiberales</taxon>
        <taxon>Musaceae</taxon>
        <taxon>Ensete</taxon>
    </lineage>
</organism>
<dbReference type="GO" id="GO:0052636">
    <property type="term" value="F:arabinosyltransferase activity"/>
    <property type="evidence" value="ECO:0007669"/>
    <property type="project" value="TreeGrafter"/>
</dbReference>
<comment type="caution">
    <text evidence="1">The sequence shown here is derived from an EMBL/GenBank/DDBJ whole genome shotgun (WGS) entry which is preliminary data.</text>
</comment>